<dbReference type="AlphaFoldDB" id="A0A0M8ZMZ8"/>
<evidence type="ECO:0000256" key="6">
    <source>
        <dbReference type="PIRSR" id="PIRSR006806-1"/>
    </source>
</evidence>
<dbReference type="InterPro" id="IPR002698">
    <property type="entry name" value="FTHF_cligase"/>
</dbReference>
<dbReference type="GO" id="GO:0035999">
    <property type="term" value="P:tetrahydrofolate interconversion"/>
    <property type="evidence" value="ECO:0007669"/>
    <property type="project" value="TreeGrafter"/>
</dbReference>
<dbReference type="EMBL" id="KQ436033">
    <property type="protein sequence ID" value="KOX67535.1"/>
    <property type="molecule type" value="Genomic_DNA"/>
</dbReference>
<keyword evidence="7" id="KW-0460">Magnesium</keyword>
<feature type="binding site" evidence="6">
    <location>
        <begin position="8"/>
        <end position="12"/>
    </location>
    <ligand>
        <name>ATP</name>
        <dbReference type="ChEBI" id="CHEBI:30616"/>
    </ligand>
</feature>
<dbReference type="GO" id="GO:0030272">
    <property type="term" value="F:5-formyltetrahydrofolate cyclo-ligase activity"/>
    <property type="evidence" value="ECO:0007669"/>
    <property type="project" value="UniProtKB-EC"/>
</dbReference>
<dbReference type="EC" id="6.3.3.2" evidence="5 7"/>
<dbReference type="PIRSF" id="PIRSF006806">
    <property type="entry name" value="FTHF_cligase"/>
    <property type="match status" value="1"/>
</dbReference>
<dbReference type="InterPro" id="IPR037171">
    <property type="entry name" value="NagB/RpiA_transferase-like"/>
</dbReference>
<dbReference type="Proteomes" id="UP000053105">
    <property type="component" value="Unassembled WGS sequence"/>
</dbReference>
<evidence type="ECO:0000256" key="3">
    <source>
        <dbReference type="ARBA" id="ARBA00022840"/>
    </source>
</evidence>
<dbReference type="GO" id="GO:0005524">
    <property type="term" value="F:ATP binding"/>
    <property type="evidence" value="ECO:0007669"/>
    <property type="project" value="UniProtKB-KW"/>
</dbReference>
<sequence>MAGIKSAKIALRKEMKDIISQLSAEEKQRQSRMVFERLCSLPQFQESKRISLYLSTKDEIDTIQILKYIFDKKKEVFVPRYKGKEMEMIKLLSMEDYETLPLTKWNIKQPNINELRQNALETGGLDLIILPGVAFTANGKRLGHGMGYYDKFLDLCIKTQQKRPHLIAVAFNEQLWQEIPTSENDVILDLVLTEK</sequence>
<comment type="similarity">
    <text evidence="1 7">Belongs to the 5-formyltetrahydrofolate cyclo-ligase family.</text>
</comment>
<evidence type="ECO:0000256" key="2">
    <source>
        <dbReference type="ARBA" id="ARBA00022741"/>
    </source>
</evidence>
<keyword evidence="8" id="KW-0436">Ligase</keyword>
<reference evidence="8 9" key="1">
    <citation type="submission" date="2015-07" db="EMBL/GenBank/DDBJ databases">
        <title>The genome of Melipona quadrifasciata.</title>
        <authorList>
            <person name="Pan H."/>
            <person name="Kapheim K."/>
        </authorList>
    </citation>
    <scope>NUCLEOTIDE SEQUENCE [LARGE SCALE GENOMIC DNA]</scope>
    <source>
        <strain evidence="8">0111107301</strain>
        <tissue evidence="8">Whole body</tissue>
    </source>
</reference>
<feature type="binding site" evidence="6">
    <location>
        <position position="59"/>
    </location>
    <ligand>
        <name>substrate</name>
    </ligand>
</feature>
<dbReference type="PANTHER" id="PTHR23407">
    <property type="entry name" value="ATPASE INHIBITOR/5-FORMYLTETRAHYDROFOLATE CYCLO-LIGASE"/>
    <property type="match status" value="1"/>
</dbReference>
<comment type="cofactor">
    <cofactor evidence="7">
        <name>Mg(2+)</name>
        <dbReference type="ChEBI" id="CHEBI:18420"/>
    </cofactor>
</comment>
<evidence type="ECO:0000313" key="9">
    <source>
        <dbReference type="Proteomes" id="UP000053105"/>
    </source>
</evidence>
<dbReference type="Pfam" id="PF01812">
    <property type="entry name" value="5-FTHF_cyc-lig"/>
    <property type="match status" value="1"/>
</dbReference>
<evidence type="ECO:0000256" key="7">
    <source>
        <dbReference type="RuleBase" id="RU361279"/>
    </source>
</evidence>
<dbReference type="GO" id="GO:0005739">
    <property type="term" value="C:mitochondrion"/>
    <property type="evidence" value="ECO:0007669"/>
    <property type="project" value="TreeGrafter"/>
</dbReference>
<dbReference type="OrthoDB" id="2015992at2759"/>
<keyword evidence="3 6" id="KW-0067">ATP-binding</keyword>
<comment type="catalytic activity">
    <reaction evidence="4 7">
        <text>(6S)-5-formyl-5,6,7,8-tetrahydrofolate + ATP = (6R)-5,10-methenyltetrahydrofolate + ADP + phosphate</text>
        <dbReference type="Rhea" id="RHEA:10488"/>
        <dbReference type="ChEBI" id="CHEBI:30616"/>
        <dbReference type="ChEBI" id="CHEBI:43474"/>
        <dbReference type="ChEBI" id="CHEBI:57455"/>
        <dbReference type="ChEBI" id="CHEBI:57457"/>
        <dbReference type="ChEBI" id="CHEBI:456216"/>
        <dbReference type="EC" id="6.3.3.2"/>
    </reaction>
</comment>
<keyword evidence="2 6" id="KW-0547">Nucleotide-binding</keyword>
<proteinExistence type="inferred from homology"/>
<dbReference type="FunFam" id="3.40.50.10420:FF:000007">
    <property type="entry name" value="5-formyltetrahydrofolate cyclo-ligase"/>
    <property type="match status" value="1"/>
</dbReference>
<keyword evidence="7" id="KW-0479">Metal-binding</keyword>
<dbReference type="InterPro" id="IPR024185">
    <property type="entry name" value="FTHF_cligase-like_sf"/>
</dbReference>
<feature type="binding site" evidence="6">
    <location>
        <begin position="141"/>
        <end position="149"/>
    </location>
    <ligand>
        <name>ATP</name>
        <dbReference type="ChEBI" id="CHEBI:30616"/>
    </ligand>
</feature>
<gene>
    <name evidence="8" type="ORF">WN51_08967</name>
</gene>
<name>A0A0M8ZMZ8_9HYME</name>
<evidence type="ECO:0000256" key="1">
    <source>
        <dbReference type="ARBA" id="ARBA00010638"/>
    </source>
</evidence>
<evidence type="ECO:0000313" key="8">
    <source>
        <dbReference type="EMBL" id="KOX67535.1"/>
    </source>
</evidence>
<feature type="binding site" evidence="6">
    <location>
        <position position="54"/>
    </location>
    <ligand>
        <name>substrate</name>
    </ligand>
</feature>
<organism evidence="8 9">
    <name type="scientific">Melipona quadrifasciata</name>
    <dbReference type="NCBI Taxonomy" id="166423"/>
    <lineage>
        <taxon>Eukaryota</taxon>
        <taxon>Metazoa</taxon>
        <taxon>Ecdysozoa</taxon>
        <taxon>Arthropoda</taxon>
        <taxon>Hexapoda</taxon>
        <taxon>Insecta</taxon>
        <taxon>Pterygota</taxon>
        <taxon>Neoptera</taxon>
        <taxon>Endopterygota</taxon>
        <taxon>Hymenoptera</taxon>
        <taxon>Apocrita</taxon>
        <taxon>Aculeata</taxon>
        <taxon>Apoidea</taxon>
        <taxon>Anthophila</taxon>
        <taxon>Apidae</taxon>
        <taxon>Melipona</taxon>
    </lineage>
</organism>
<protein>
    <recommendedName>
        <fullName evidence="5 7">5-formyltetrahydrofolate cyclo-ligase</fullName>
        <ecNumber evidence="5 7">6.3.3.2</ecNumber>
    </recommendedName>
</protein>
<dbReference type="GO" id="GO:0009396">
    <property type="term" value="P:folic acid-containing compound biosynthetic process"/>
    <property type="evidence" value="ECO:0007669"/>
    <property type="project" value="TreeGrafter"/>
</dbReference>
<dbReference type="GO" id="GO:0046872">
    <property type="term" value="F:metal ion binding"/>
    <property type="evidence" value="ECO:0007669"/>
    <property type="project" value="UniProtKB-KW"/>
</dbReference>
<dbReference type="SUPFAM" id="SSF100950">
    <property type="entry name" value="NagB/RpiA/CoA transferase-like"/>
    <property type="match status" value="1"/>
</dbReference>
<evidence type="ECO:0000256" key="5">
    <source>
        <dbReference type="ARBA" id="ARBA00038966"/>
    </source>
</evidence>
<dbReference type="NCBIfam" id="TIGR02727">
    <property type="entry name" value="MTHFS_bact"/>
    <property type="match status" value="1"/>
</dbReference>
<dbReference type="STRING" id="166423.A0A0M8ZMZ8"/>
<dbReference type="PANTHER" id="PTHR23407:SF1">
    <property type="entry name" value="5-FORMYLTETRAHYDROFOLATE CYCLO-LIGASE"/>
    <property type="match status" value="1"/>
</dbReference>
<accession>A0A0M8ZMZ8</accession>
<dbReference type="Gene3D" id="3.40.50.10420">
    <property type="entry name" value="NagB/RpiA/CoA transferase-like"/>
    <property type="match status" value="1"/>
</dbReference>
<evidence type="ECO:0000256" key="4">
    <source>
        <dbReference type="ARBA" id="ARBA00036539"/>
    </source>
</evidence>
<keyword evidence="9" id="KW-1185">Reference proteome</keyword>